<keyword evidence="6" id="KW-0732">Signal</keyword>
<reference evidence="9" key="1">
    <citation type="journal article" date="2019" name="Int. J. Syst. Evol. Microbiol.">
        <title>The Global Catalogue of Microorganisms (GCM) 10K type strain sequencing project: providing services to taxonomists for standard genome sequencing and annotation.</title>
        <authorList>
            <consortium name="The Broad Institute Genomics Platform"/>
            <consortium name="The Broad Institute Genome Sequencing Center for Infectious Disease"/>
            <person name="Wu L."/>
            <person name="Ma J."/>
        </authorList>
    </citation>
    <scope>NUCLEOTIDE SEQUENCE [LARGE SCALE GENOMIC DNA]</scope>
    <source>
        <strain evidence="9">CCUG 62945</strain>
    </source>
</reference>
<dbReference type="RefSeq" id="WP_380185591.1">
    <property type="nucleotide sequence ID" value="NZ_JBHTBQ010000003.1"/>
</dbReference>
<evidence type="ECO:0000256" key="3">
    <source>
        <dbReference type="ARBA" id="ARBA00023237"/>
    </source>
</evidence>
<evidence type="ECO:0000313" key="8">
    <source>
        <dbReference type="EMBL" id="MFC7418536.1"/>
    </source>
</evidence>
<dbReference type="Gene3D" id="3.30.1330.60">
    <property type="entry name" value="OmpA-like domain"/>
    <property type="match status" value="1"/>
</dbReference>
<keyword evidence="5" id="KW-0175">Coiled coil</keyword>
<evidence type="ECO:0000256" key="1">
    <source>
        <dbReference type="ARBA" id="ARBA00004442"/>
    </source>
</evidence>
<feature type="coiled-coil region" evidence="5">
    <location>
        <begin position="123"/>
        <end position="150"/>
    </location>
</feature>
<feature type="chain" id="PRO_5046203833" evidence="6">
    <location>
        <begin position="24"/>
        <end position="275"/>
    </location>
</feature>
<dbReference type="SUPFAM" id="SSF103088">
    <property type="entry name" value="OmpA-like"/>
    <property type="match status" value="1"/>
</dbReference>
<dbReference type="PROSITE" id="PS51123">
    <property type="entry name" value="OMPA_2"/>
    <property type="match status" value="1"/>
</dbReference>
<dbReference type="PANTHER" id="PTHR30329:SF21">
    <property type="entry name" value="LIPOPROTEIN YIAD-RELATED"/>
    <property type="match status" value="1"/>
</dbReference>
<keyword evidence="2 4" id="KW-0472">Membrane</keyword>
<dbReference type="Pfam" id="PF14346">
    <property type="entry name" value="DUF4398"/>
    <property type="match status" value="1"/>
</dbReference>
<accession>A0ABW2QT64</accession>
<feature type="domain" description="OmpA-like" evidence="7">
    <location>
        <begin position="152"/>
        <end position="269"/>
    </location>
</feature>
<dbReference type="InterPro" id="IPR006665">
    <property type="entry name" value="OmpA-like"/>
</dbReference>
<comment type="subcellular location">
    <subcellularLocation>
        <location evidence="1">Cell outer membrane</location>
    </subcellularLocation>
</comment>
<dbReference type="InterPro" id="IPR050330">
    <property type="entry name" value="Bact_OuterMem_StrucFunc"/>
</dbReference>
<evidence type="ECO:0000256" key="5">
    <source>
        <dbReference type="SAM" id="Coils"/>
    </source>
</evidence>
<evidence type="ECO:0000313" key="9">
    <source>
        <dbReference type="Proteomes" id="UP001596473"/>
    </source>
</evidence>
<gene>
    <name evidence="8" type="ORF">ACFQNF_01405</name>
</gene>
<keyword evidence="3" id="KW-0998">Cell outer membrane</keyword>
<protein>
    <submittedName>
        <fullName evidence="8">OmpA family protein</fullName>
    </submittedName>
</protein>
<dbReference type="InterPro" id="IPR025511">
    <property type="entry name" value="DUF4398"/>
</dbReference>
<dbReference type="PRINTS" id="PR01021">
    <property type="entry name" value="OMPADOMAIN"/>
</dbReference>
<feature type="signal peptide" evidence="6">
    <location>
        <begin position="1"/>
        <end position="23"/>
    </location>
</feature>
<proteinExistence type="predicted"/>
<dbReference type="CDD" id="cd07185">
    <property type="entry name" value="OmpA_C-like"/>
    <property type="match status" value="1"/>
</dbReference>
<comment type="caution">
    <text evidence="8">The sequence shown here is derived from an EMBL/GenBank/DDBJ whole genome shotgun (WGS) entry which is preliminary data.</text>
</comment>
<organism evidence="8 9">
    <name type="scientific">Iodobacter arcticus</name>
    <dbReference type="NCBI Taxonomy" id="590593"/>
    <lineage>
        <taxon>Bacteria</taxon>
        <taxon>Pseudomonadati</taxon>
        <taxon>Pseudomonadota</taxon>
        <taxon>Betaproteobacteria</taxon>
        <taxon>Neisseriales</taxon>
        <taxon>Chitinibacteraceae</taxon>
        <taxon>Iodobacter</taxon>
    </lineage>
</organism>
<sequence>MNKKIVTPILLAIAVLIAACSTAPTSTGLLDQTRIDYLAIQNDPAVLTYAALEMKQAGDALNKANEAVINKGSEQEIDHLAYVVKQKIALTQEVAKQKTSEAGVVDSAKTRDQARLEQRTNEADQAKLETQAAKAHAAELDQQLAGLKAKKTERGMVITLSDVLFGTDLSRLNDEGMQTAKKLATVLQQNPNRTVLVEGFTDSTGAAKHNQGLSERRATAVRNALQELGVADGRIAIHGYGEAHPVASNQTADSRQLNRRVEIILSDDTGRVTPR</sequence>
<evidence type="ECO:0000259" key="7">
    <source>
        <dbReference type="PROSITE" id="PS51123"/>
    </source>
</evidence>
<dbReference type="InterPro" id="IPR006664">
    <property type="entry name" value="OMP_bac"/>
</dbReference>
<dbReference type="PROSITE" id="PS51257">
    <property type="entry name" value="PROKAR_LIPOPROTEIN"/>
    <property type="match status" value="1"/>
</dbReference>
<name>A0ABW2QT64_9NEIS</name>
<dbReference type="EMBL" id="JBHTBQ010000003">
    <property type="protein sequence ID" value="MFC7418536.1"/>
    <property type="molecule type" value="Genomic_DNA"/>
</dbReference>
<keyword evidence="9" id="KW-1185">Reference proteome</keyword>
<dbReference type="Proteomes" id="UP001596473">
    <property type="component" value="Unassembled WGS sequence"/>
</dbReference>
<evidence type="ECO:0000256" key="2">
    <source>
        <dbReference type="ARBA" id="ARBA00023136"/>
    </source>
</evidence>
<evidence type="ECO:0000256" key="4">
    <source>
        <dbReference type="PROSITE-ProRule" id="PRU00473"/>
    </source>
</evidence>
<evidence type="ECO:0000256" key="6">
    <source>
        <dbReference type="SAM" id="SignalP"/>
    </source>
</evidence>
<dbReference type="PANTHER" id="PTHR30329">
    <property type="entry name" value="STATOR ELEMENT OF FLAGELLAR MOTOR COMPLEX"/>
    <property type="match status" value="1"/>
</dbReference>
<dbReference type="InterPro" id="IPR036737">
    <property type="entry name" value="OmpA-like_sf"/>
</dbReference>
<dbReference type="Pfam" id="PF00691">
    <property type="entry name" value="OmpA"/>
    <property type="match status" value="1"/>
</dbReference>